<evidence type="ECO:0000313" key="9">
    <source>
        <dbReference type="Proteomes" id="UP001524435"/>
    </source>
</evidence>
<dbReference type="EMBL" id="JANGCH010000010">
    <property type="protein sequence ID" value="MCQ5122136.1"/>
    <property type="molecule type" value="Genomic_DNA"/>
</dbReference>
<reference evidence="8 9" key="1">
    <citation type="submission" date="2022-06" db="EMBL/GenBank/DDBJ databases">
        <title>Isolation of gut microbiota from human fecal samples.</title>
        <authorList>
            <person name="Pamer E.G."/>
            <person name="Barat B."/>
            <person name="Waligurski E."/>
            <person name="Medina S."/>
            <person name="Paddock L."/>
            <person name="Mostad J."/>
        </authorList>
    </citation>
    <scope>NUCLEOTIDE SEQUENCE [LARGE SCALE GENOMIC DNA]</scope>
    <source>
        <strain evidence="8 9">DFI.6.1</strain>
    </source>
</reference>
<feature type="transmembrane region" description="Helical" evidence="6">
    <location>
        <begin position="44"/>
        <end position="61"/>
    </location>
</feature>
<feature type="transmembrane region" description="Helical" evidence="6">
    <location>
        <begin position="359"/>
        <end position="387"/>
    </location>
</feature>
<sequence>MEGSIYSLIPPVLVIICVLLSKKVILSITLGIVSSALIIHDMNVIQAAQAVLESFLHLFYVDGAWNVSNLYLMAFLLLLGVLTAFIARMGGTSAFAQWASKHVKSGAGAQLLAFILGVIIFIDDYFNALTVGEIARPLTDRYRVSREKLAYIIDSTSAPVCVISPISSWGAYIIGLLGVIYATHEIDTAPFIGFLSIIPYNFYAIFSLLFVLVTIFWNIDPGKMKYREVAEIEEEVQTETGKASDLLVPIGVLIIVTLSMMFLTGWQAAGALDFMAILENTDTYLSLLVGAIIAIAFALFRYHRAGHRVYVKPFWEGIRSMTGACLILCFAWALIELISAVGTGTYLSGLFASMDFNSAYLPAVLFVISCFMALATGTSWGTFGVMLPIGAQMAMTLDPQIFTICLGAVLAGSVYGDHCSPISDTTILSSAGAKCHHIDHVMTQLPLACFVAVISCAGYLIAGITESMLLSLILTAVIFFASSFALKVLLAKKG</sequence>
<dbReference type="PANTHER" id="PTHR43478">
    <property type="entry name" value="NA+/H+ ANTIPORTER-RELATED"/>
    <property type="match status" value="1"/>
</dbReference>
<evidence type="ECO:0000256" key="1">
    <source>
        <dbReference type="ARBA" id="ARBA00004651"/>
    </source>
</evidence>
<keyword evidence="3 6" id="KW-0812">Transmembrane</keyword>
<evidence type="ECO:0000256" key="5">
    <source>
        <dbReference type="ARBA" id="ARBA00023136"/>
    </source>
</evidence>
<evidence type="ECO:0000256" key="4">
    <source>
        <dbReference type="ARBA" id="ARBA00022989"/>
    </source>
</evidence>
<keyword evidence="4 6" id="KW-1133">Transmembrane helix</keyword>
<protein>
    <submittedName>
        <fullName evidence="8">Na+/H+ antiporter NhaC family protein</fullName>
    </submittedName>
</protein>
<feature type="transmembrane region" description="Helical" evidence="6">
    <location>
        <begin position="107"/>
        <end position="128"/>
    </location>
</feature>
<feature type="transmembrane region" description="Helical" evidence="6">
    <location>
        <begin position="445"/>
        <end position="462"/>
    </location>
</feature>
<dbReference type="RefSeq" id="WP_178200360.1">
    <property type="nucleotide sequence ID" value="NZ_CALVCM010000027.1"/>
</dbReference>
<keyword evidence="5 6" id="KW-0472">Membrane</keyword>
<comment type="caution">
    <text evidence="8">The sequence shown here is derived from an EMBL/GenBank/DDBJ whole genome shotgun (WGS) entry which is preliminary data.</text>
</comment>
<dbReference type="InterPro" id="IPR018461">
    <property type="entry name" value="Na/H_Antiport_NhaC-like_C"/>
</dbReference>
<feature type="transmembrane region" description="Helical" evidence="6">
    <location>
        <begin position="246"/>
        <end position="264"/>
    </location>
</feature>
<feature type="transmembrane region" description="Helical" evidence="6">
    <location>
        <begin position="149"/>
        <end position="182"/>
    </location>
</feature>
<keyword evidence="9" id="KW-1185">Reference proteome</keyword>
<feature type="transmembrane region" description="Helical" evidence="6">
    <location>
        <begin position="12"/>
        <end position="38"/>
    </location>
</feature>
<dbReference type="PANTHER" id="PTHR43478:SF1">
    <property type="entry name" value="NA+_H+ ANTIPORTER NHAC-LIKE C-TERMINAL DOMAIN-CONTAINING PROTEIN"/>
    <property type="match status" value="1"/>
</dbReference>
<evidence type="ECO:0000313" key="8">
    <source>
        <dbReference type="EMBL" id="MCQ5122136.1"/>
    </source>
</evidence>
<dbReference type="Proteomes" id="UP001524435">
    <property type="component" value="Unassembled WGS sequence"/>
</dbReference>
<feature type="transmembrane region" description="Helical" evidence="6">
    <location>
        <begin position="323"/>
        <end position="347"/>
    </location>
</feature>
<organism evidence="8 9">
    <name type="scientific">Massilicoli timonensis</name>
    <dbReference type="NCBI Taxonomy" id="2015901"/>
    <lineage>
        <taxon>Bacteria</taxon>
        <taxon>Bacillati</taxon>
        <taxon>Bacillota</taxon>
        <taxon>Erysipelotrichia</taxon>
        <taxon>Erysipelotrichales</taxon>
        <taxon>Erysipelotrichaceae</taxon>
        <taxon>Massilicoli</taxon>
    </lineage>
</organism>
<evidence type="ECO:0000256" key="3">
    <source>
        <dbReference type="ARBA" id="ARBA00022692"/>
    </source>
</evidence>
<feature type="transmembrane region" description="Helical" evidence="6">
    <location>
        <begin position="468"/>
        <end position="490"/>
    </location>
</feature>
<feature type="domain" description="Na+/H+ antiporter NhaC-like C-terminal" evidence="7">
    <location>
        <begin position="160"/>
        <end position="464"/>
    </location>
</feature>
<comment type="subcellular location">
    <subcellularLocation>
        <location evidence="1">Cell membrane</location>
        <topology evidence="1">Multi-pass membrane protein</topology>
    </subcellularLocation>
</comment>
<feature type="transmembrane region" description="Helical" evidence="6">
    <location>
        <begin position="202"/>
        <end position="219"/>
    </location>
</feature>
<keyword evidence="2" id="KW-1003">Cell membrane</keyword>
<evidence type="ECO:0000256" key="6">
    <source>
        <dbReference type="SAM" id="Phobius"/>
    </source>
</evidence>
<evidence type="ECO:0000259" key="7">
    <source>
        <dbReference type="Pfam" id="PF03553"/>
    </source>
</evidence>
<accession>A0ABT1SLN9</accession>
<feature type="transmembrane region" description="Helical" evidence="6">
    <location>
        <begin position="284"/>
        <end position="302"/>
    </location>
</feature>
<dbReference type="Pfam" id="PF03553">
    <property type="entry name" value="Na_H_antiporter"/>
    <property type="match status" value="1"/>
</dbReference>
<name>A0ABT1SLN9_9FIRM</name>
<gene>
    <name evidence="8" type="ORF">NE663_07675</name>
</gene>
<evidence type="ECO:0000256" key="2">
    <source>
        <dbReference type="ARBA" id="ARBA00022475"/>
    </source>
</evidence>
<feature type="transmembrane region" description="Helical" evidence="6">
    <location>
        <begin position="68"/>
        <end position="87"/>
    </location>
</feature>
<proteinExistence type="predicted"/>